<accession>A0A8S5UDB9</accession>
<dbReference type="EMBL" id="BK016066">
    <property type="protein sequence ID" value="DAF92428.1"/>
    <property type="molecule type" value="Genomic_DNA"/>
</dbReference>
<name>A0A8S5UDB9_9CAUD</name>
<sequence length="45" mass="5034">MGLTRDFSRLKSTIVEIRLIRAFQSTTLSRVDSAKVSINSTSCMI</sequence>
<organism evidence="1">
    <name type="scientific">Siphoviridae sp. ct13O11</name>
    <dbReference type="NCBI Taxonomy" id="2825303"/>
    <lineage>
        <taxon>Viruses</taxon>
        <taxon>Duplodnaviria</taxon>
        <taxon>Heunggongvirae</taxon>
        <taxon>Uroviricota</taxon>
        <taxon>Caudoviricetes</taxon>
    </lineage>
</organism>
<reference evidence="1" key="1">
    <citation type="journal article" date="2021" name="Proc. Natl. Acad. Sci. U.S.A.">
        <title>A Catalog of Tens of Thousands of Viruses from Human Metagenomes Reveals Hidden Associations with Chronic Diseases.</title>
        <authorList>
            <person name="Tisza M.J."/>
            <person name="Buck C.B."/>
        </authorList>
    </citation>
    <scope>NUCLEOTIDE SEQUENCE</scope>
    <source>
        <strain evidence="1">Ct13O11</strain>
    </source>
</reference>
<evidence type="ECO:0000313" key="1">
    <source>
        <dbReference type="EMBL" id="DAF92428.1"/>
    </source>
</evidence>
<protein>
    <submittedName>
        <fullName evidence="1">Uncharacterized protein</fullName>
    </submittedName>
</protein>
<proteinExistence type="predicted"/>